<dbReference type="PROSITE" id="PS51257">
    <property type="entry name" value="PROKAR_LIPOPROTEIN"/>
    <property type="match status" value="1"/>
</dbReference>
<dbReference type="InterPro" id="IPR025396">
    <property type="entry name" value="DUF4302"/>
</dbReference>
<protein>
    <submittedName>
        <fullName evidence="1">DUF4302 domain-containing protein</fullName>
    </submittedName>
</protein>
<dbReference type="AlphaFoldDB" id="A0A4Q9HC67"/>
<reference evidence="1 2" key="1">
    <citation type="submission" date="2019-02" db="EMBL/GenBank/DDBJ databases">
        <title>Pedobacter kyonggii whole genome sequence analysis.</title>
        <authorList>
            <person name="Dahal R.H."/>
        </authorList>
    </citation>
    <scope>NUCLEOTIDE SEQUENCE [LARGE SCALE GENOMIC DNA]</scope>
    <source>
        <strain evidence="1 2">K-4-11-1</strain>
    </source>
</reference>
<organism evidence="1 2">
    <name type="scientific">Pedobacter kyonggii</name>
    <dbReference type="NCBI Taxonomy" id="1926871"/>
    <lineage>
        <taxon>Bacteria</taxon>
        <taxon>Pseudomonadati</taxon>
        <taxon>Bacteroidota</taxon>
        <taxon>Sphingobacteriia</taxon>
        <taxon>Sphingobacteriales</taxon>
        <taxon>Sphingobacteriaceae</taxon>
        <taxon>Pedobacter</taxon>
    </lineage>
</organism>
<dbReference type="OrthoDB" id="707849at2"/>
<dbReference type="Proteomes" id="UP000291819">
    <property type="component" value="Unassembled WGS sequence"/>
</dbReference>
<sequence>MKRILYLFMALLTFAGCKKEEELNFDDRPEVRMNQSIEEVNTILASSPNGWIATLPTAGGGGYGFYMTFDRANQVVQMAGDLTDESATKIAPSTYRVKANAGAELIFDTYNYISLLSDPNPSSFGGVTGTGLRSDVEFLFERSTADSLILTGKKYRQVLKMVKATAAQKTAYESAQYKTLIDKFKAFFVNNANPFIEVVSGTTTLKVTLTLNSTNSLNSGKRIDLTGVLADGTTIASANMKFAYTINGVSILGDGLIWNGIKFVSMAWKDANTLAIYDSTGKEYIVNNSTVPLVPLHLLFGSKYSGLRSEYKTIYPGTSTAGADILNYFHNGLIPAITGGFAFNYGRIDLDWNIVNKRFLINGRSSQSGPTETGGWVTTSSYTYTVDANGVYKFTQFSAPSGGYVSGPLSRFYTFILNNRVAFDYFSSGGVLYGRMTSVENPAIVMTFLLK</sequence>
<proteinExistence type="predicted"/>
<comment type="caution">
    <text evidence="1">The sequence shown here is derived from an EMBL/GenBank/DDBJ whole genome shotgun (WGS) entry which is preliminary data.</text>
</comment>
<evidence type="ECO:0000313" key="2">
    <source>
        <dbReference type="Proteomes" id="UP000291819"/>
    </source>
</evidence>
<dbReference type="RefSeq" id="WP_131030314.1">
    <property type="nucleotide sequence ID" value="NZ_SIXF01000010.1"/>
</dbReference>
<gene>
    <name evidence="1" type="ORF">EYS08_12265</name>
</gene>
<dbReference type="EMBL" id="SIXF01000010">
    <property type="protein sequence ID" value="TBO41923.1"/>
    <property type="molecule type" value="Genomic_DNA"/>
</dbReference>
<dbReference type="Pfam" id="PF14135">
    <property type="entry name" value="DUF4302"/>
    <property type="match status" value="1"/>
</dbReference>
<evidence type="ECO:0000313" key="1">
    <source>
        <dbReference type="EMBL" id="TBO41923.1"/>
    </source>
</evidence>
<accession>A0A4Q9HC67</accession>
<keyword evidence="2" id="KW-1185">Reference proteome</keyword>
<name>A0A4Q9HC67_9SPHI</name>